<reference evidence="3" key="2">
    <citation type="journal article" date="2023" name="Plants (Basel)">
        <title>Annotation of the Turnera subulata (Passifloraceae) Draft Genome Reveals the S-Locus Evolved after the Divergence of Turneroideae from Passifloroideae in a Stepwise Manner.</title>
        <authorList>
            <person name="Henning P.M."/>
            <person name="Roalson E.H."/>
            <person name="Mir W."/>
            <person name="McCubbin A.G."/>
            <person name="Shore J.S."/>
        </authorList>
    </citation>
    <scope>NUCLEOTIDE SEQUENCE</scope>
    <source>
        <strain evidence="3">F60SS</strain>
    </source>
</reference>
<evidence type="ECO:0008006" key="5">
    <source>
        <dbReference type="Google" id="ProtNLM"/>
    </source>
</evidence>
<dbReference type="Proteomes" id="UP001141552">
    <property type="component" value="Unassembled WGS sequence"/>
</dbReference>
<feature type="chain" id="PRO_5040303121" description="Cytochrome c biogenesis FC" evidence="2">
    <location>
        <begin position="22"/>
        <end position="66"/>
    </location>
</feature>
<dbReference type="AlphaFoldDB" id="A0A9Q0J320"/>
<proteinExistence type="predicted"/>
<keyword evidence="1" id="KW-0812">Transmembrane</keyword>
<protein>
    <recommendedName>
        <fullName evidence="5">Cytochrome c biogenesis FC</fullName>
    </recommendedName>
</protein>
<name>A0A9Q0J320_9ROSI</name>
<evidence type="ECO:0000256" key="2">
    <source>
        <dbReference type="SAM" id="SignalP"/>
    </source>
</evidence>
<keyword evidence="2" id="KW-0732">Signal</keyword>
<feature type="signal peptide" evidence="2">
    <location>
        <begin position="1"/>
        <end position="21"/>
    </location>
</feature>
<dbReference type="EMBL" id="JAKUCV010006347">
    <property type="protein sequence ID" value="KAJ4827731.1"/>
    <property type="molecule type" value="Genomic_DNA"/>
</dbReference>
<evidence type="ECO:0000256" key="1">
    <source>
        <dbReference type="SAM" id="Phobius"/>
    </source>
</evidence>
<accession>A0A9Q0J320</accession>
<evidence type="ECO:0000313" key="3">
    <source>
        <dbReference type="EMBL" id="KAJ4827731.1"/>
    </source>
</evidence>
<keyword evidence="1" id="KW-1133">Transmembrane helix</keyword>
<organism evidence="3 4">
    <name type="scientific">Turnera subulata</name>
    <dbReference type="NCBI Taxonomy" id="218843"/>
    <lineage>
        <taxon>Eukaryota</taxon>
        <taxon>Viridiplantae</taxon>
        <taxon>Streptophyta</taxon>
        <taxon>Embryophyta</taxon>
        <taxon>Tracheophyta</taxon>
        <taxon>Spermatophyta</taxon>
        <taxon>Magnoliopsida</taxon>
        <taxon>eudicotyledons</taxon>
        <taxon>Gunneridae</taxon>
        <taxon>Pentapetalae</taxon>
        <taxon>rosids</taxon>
        <taxon>fabids</taxon>
        <taxon>Malpighiales</taxon>
        <taxon>Passifloraceae</taxon>
        <taxon>Turnera</taxon>
    </lineage>
</organism>
<dbReference type="GO" id="GO:0017004">
    <property type="term" value="P:cytochrome complex assembly"/>
    <property type="evidence" value="ECO:0007669"/>
    <property type="project" value="InterPro"/>
</dbReference>
<comment type="caution">
    <text evidence="3">The sequence shown here is derived from an EMBL/GenBank/DDBJ whole genome shotgun (WGS) entry which is preliminary data.</text>
</comment>
<keyword evidence="1" id="KW-0472">Membrane</keyword>
<keyword evidence="4" id="KW-1185">Reference proteome</keyword>
<dbReference type="InterPro" id="IPR044955">
    <property type="entry name" value="CCMFC"/>
</dbReference>
<gene>
    <name evidence="3" type="ORF">Tsubulata_047829</name>
</gene>
<feature type="non-terminal residue" evidence="3">
    <location>
        <position position="66"/>
    </location>
</feature>
<reference evidence="3" key="1">
    <citation type="submission" date="2022-02" db="EMBL/GenBank/DDBJ databases">
        <authorList>
            <person name="Henning P.M."/>
            <person name="McCubbin A.G."/>
            <person name="Shore J.S."/>
        </authorList>
    </citation>
    <scope>NUCLEOTIDE SEQUENCE</scope>
    <source>
        <strain evidence="3">F60SS</strain>
        <tissue evidence="3">Leaves</tissue>
    </source>
</reference>
<dbReference type="PANTHER" id="PTHR36010">
    <property type="entry name" value="CYTOCHROME C BIOGENESIS CCMF C-TERMINAL-LIKE MITOCHONDRIAL PROTEIN-RELATED"/>
    <property type="match status" value="1"/>
</dbReference>
<dbReference type="PANTHER" id="PTHR36010:SF1">
    <property type="entry name" value="CYTOCHROME C BIOGENESIS CCMF C-TERMINAL-LIKE MITOCHONDRIAL PROTEIN-RELATED"/>
    <property type="match status" value="1"/>
</dbReference>
<dbReference type="OrthoDB" id="1935244at2759"/>
<evidence type="ECO:0000313" key="4">
    <source>
        <dbReference type="Proteomes" id="UP001141552"/>
    </source>
</evidence>
<feature type="transmembrane region" description="Helical" evidence="1">
    <location>
        <begin position="45"/>
        <end position="61"/>
    </location>
</feature>
<sequence>MVQLHNFFFFITFMVVPRGTAAPVLLKWFVSRDVPMGASSSNGTIIPIPISSFPLLVYLHSRKFIR</sequence>